<dbReference type="GO" id="GO:0015344">
    <property type="term" value="F:siderophore uptake transmembrane transporter activity"/>
    <property type="evidence" value="ECO:0007669"/>
    <property type="project" value="TreeGrafter"/>
</dbReference>
<keyword evidence="7 16" id="KW-0732">Signal</keyword>
<protein>
    <submittedName>
        <fullName evidence="19">Ligand-gated channel</fullName>
    </submittedName>
</protein>
<dbReference type="PROSITE" id="PS52016">
    <property type="entry name" value="TONB_DEPENDENT_REC_3"/>
    <property type="match status" value="1"/>
</dbReference>
<dbReference type="InterPro" id="IPR037066">
    <property type="entry name" value="Plug_dom_sf"/>
</dbReference>
<evidence type="ECO:0000256" key="9">
    <source>
        <dbReference type="ARBA" id="ARBA00023077"/>
    </source>
</evidence>
<comment type="similarity">
    <text evidence="2 13 14">Belongs to the TonB-dependent receptor family.</text>
</comment>
<evidence type="ECO:0000256" key="13">
    <source>
        <dbReference type="PROSITE-ProRule" id="PRU01360"/>
    </source>
</evidence>
<dbReference type="PANTHER" id="PTHR32552">
    <property type="entry name" value="FERRICHROME IRON RECEPTOR-RELATED"/>
    <property type="match status" value="1"/>
</dbReference>
<comment type="subcellular location">
    <subcellularLocation>
        <location evidence="1 13">Cell outer membrane</location>
        <topology evidence="1 13">Multi-pass membrane protein</topology>
    </subcellularLocation>
</comment>
<feature type="chain" id="PRO_5012055159" evidence="16">
    <location>
        <begin position="35"/>
        <end position="709"/>
    </location>
</feature>
<keyword evidence="11" id="KW-0675">Receptor</keyword>
<feature type="domain" description="TonB-dependent receptor-like beta-barrel" evidence="17">
    <location>
        <begin position="245"/>
        <end position="678"/>
    </location>
</feature>
<evidence type="ECO:0000256" key="10">
    <source>
        <dbReference type="ARBA" id="ARBA00023136"/>
    </source>
</evidence>
<evidence type="ECO:0000256" key="15">
    <source>
        <dbReference type="SAM" id="MobiDB-lite"/>
    </source>
</evidence>
<keyword evidence="5" id="KW-0408">Iron</keyword>
<evidence type="ECO:0000256" key="7">
    <source>
        <dbReference type="ARBA" id="ARBA00022729"/>
    </source>
</evidence>
<feature type="domain" description="TonB-dependent receptor plug" evidence="18">
    <location>
        <begin position="70"/>
        <end position="166"/>
    </location>
</feature>
<evidence type="ECO:0000256" key="14">
    <source>
        <dbReference type="RuleBase" id="RU003357"/>
    </source>
</evidence>
<sequence>MNNNKPFTFKTQRHPAIIAAIYGVTVLSAASSMAAESGSTLTVSAQENSTQGYNATSSSVASKTPTPRLNEAQSISVVTQQQLEDYQASSLADAMRFVSGVSEGNTLAGTEDGFVRRGFGSNSDGSVYRDGVRSSQGLNFDATTERVEVLKGSASLLYGIQNPGGVINVVSKKPQYDWHTKVSGRSSSEGGGAGTVDVTGPLGNGFAFRLIAEKQNQDYWRNFGSDKHTLIAPSLQWYGEKASFLISYEDYQYDIPYDRGTAFINGKPLDIGYKDRLDDKANHAWGHNKTFNAHYDWQFNDDWSTRVTFGWNQRQYDNNEVRVTAVNPTTGVVTRRADANRGFNHKTKYVSWDLLGSQQLLGMTHNIVLGTDYEMNQTYRAHQFQGKSNTGFNFTAPQYDILSPVTNSTTENTANANNLNRIHSRSVYAKDSISLTEDWIAVLGGRYQHYEQRASKGFDPVVETLNSEGDKFLPQAGLIYKLTPDVSLYTSFSKSFTPSTDVDDDGNVGKPEQGTTWEVGSKWQISPKLFASVALYRIDERDMSLSINGTTRAINKARSSGAEFELNGEVLPGWDLSANYSYDKAEIVDDGVNSANNGNRLQNAPRHSGALYLSHNLSIRGVPGDFRVGGGARYIGTRAGDPENSFTLPDYVVADSFIAWNNQLFGEKTQLKLNMNNLFNKHYYTSSGGNLRVREGETRNLMLEASVEF</sequence>
<reference evidence="19 20" key="1">
    <citation type="journal article" date="2017" name="Antonie Van Leeuwenhoek">
        <title>Phylogenomic resolution of the bacterial genus Pantoea and its relationship with Erwinia and Tatumella.</title>
        <authorList>
            <person name="Palmer M."/>
            <person name="Steenkamp E.T."/>
            <person name="Coetzee M.P."/>
            <person name="Chan W.Y."/>
            <person name="van Zyl E."/>
            <person name="De Maayer P."/>
            <person name="Coutinho T.A."/>
            <person name="Blom J."/>
            <person name="Smits T.H."/>
            <person name="Duffy B."/>
            <person name="Venter S.N."/>
        </authorList>
    </citation>
    <scope>NUCLEOTIDE SEQUENCE [LARGE SCALE GENOMIC DNA]</scope>
    <source>
        <strain evidence="19 20">LMG 26275</strain>
    </source>
</reference>
<dbReference type="SUPFAM" id="SSF56935">
    <property type="entry name" value="Porins"/>
    <property type="match status" value="1"/>
</dbReference>
<dbReference type="InterPro" id="IPR039426">
    <property type="entry name" value="TonB-dep_rcpt-like"/>
</dbReference>
<evidence type="ECO:0000259" key="18">
    <source>
        <dbReference type="Pfam" id="PF07715"/>
    </source>
</evidence>
<keyword evidence="10 13" id="KW-0472">Membrane</keyword>
<feature type="signal peptide" evidence="16">
    <location>
        <begin position="1"/>
        <end position="34"/>
    </location>
</feature>
<dbReference type="RefSeq" id="WP_084937665.1">
    <property type="nucleotide sequence ID" value="NZ_MLFR01000037.1"/>
</dbReference>
<keyword evidence="9 14" id="KW-0798">TonB box</keyword>
<dbReference type="PANTHER" id="PTHR32552:SF85">
    <property type="entry name" value="BLL7968 PROTEIN"/>
    <property type="match status" value="1"/>
</dbReference>
<organism evidence="19 20">
    <name type="scientific">Pantoea rwandensis</name>
    <dbReference type="NCBI Taxonomy" id="1076550"/>
    <lineage>
        <taxon>Bacteria</taxon>
        <taxon>Pseudomonadati</taxon>
        <taxon>Pseudomonadota</taxon>
        <taxon>Gammaproteobacteria</taxon>
        <taxon>Enterobacterales</taxon>
        <taxon>Erwiniaceae</taxon>
        <taxon>Pantoea</taxon>
    </lineage>
</organism>
<feature type="region of interest" description="Disordered" evidence="15">
    <location>
        <begin position="49"/>
        <end position="68"/>
    </location>
</feature>
<dbReference type="GO" id="GO:0009279">
    <property type="term" value="C:cell outer membrane"/>
    <property type="evidence" value="ECO:0007669"/>
    <property type="project" value="UniProtKB-SubCell"/>
</dbReference>
<dbReference type="GO" id="GO:0038023">
    <property type="term" value="F:signaling receptor activity"/>
    <property type="evidence" value="ECO:0007669"/>
    <property type="project" value="InterPro"/>
</dbReference>
<evidence type="ECO:0000256" key="1">
    <source>
        <dbReference type="ARBA" id="ARBA00004571"/>
    </source>
</evidence>
<dbReference type="Gene3D" id="2.170.130.10">
    <property type="entry name" value="TonB-dependent receptor, plug domain"/>
    <property type="match status" value="1"/>
</dbReference>
<evidence type="ECO:0000313" key="19">
    <source>
        <dbReference type="EMBL" id="ORM66617.1"/>
    </source>
</evidence>
<dbReference type="InterPro" id="IPR010105">
    <property type="entry name" value="TonB_sidphr_rcpt"/>
</dbReference>
<keyword evidence="6 13" id="KW-0812">Transmembrane</keyword>
<evidence type="ECO:0000256" key="12">
    <source>
        <dbReference type="ARBA" id="ARBA00023237"/>
    </source>
</evidence>
<comment type="caution">
    <text evidence="19">The sequence shown here is derived from an EMBL/GenBank/DDBJ whole genome shotgun (WGS) entry which is preliminary data.</text>
</comment>
<keyword evidence="8" id="KW-0406">Ion transport</keyword>
<keyword evidence="4 13" id="KW-1134">Transmembrane beta strand</keyword>
<evidence type="ECO:0000256" key="6">
    <source>
        <dbReference type="ARBA" id="ARBA00022692"/>
    </source>
</evidence>
<evidence type="ECO:0000259" key="17">
    <source>
        <dbReference type="Pfam" id="PF00593"/>
    </source>
</evidence>
<evidence type="ECO:0000256" key="8">
    <source>
        <dbReference type="ARBA" id="ARBA00023065"/>
    </source>
</evidence>
<dbReference type="Pfam" id="PF00593">
    <property type="entry name" value="TonB_dep_Rec_b-barrel"/>
    <property type="match status" value="1"/>
</dbReference>
<gene>
    <name evidence="19" type="ORF">HA51_23615</name>
</gene>
<keyword evidence="12 13" id="KW-0998">Cell outer membrane</keyword>
<dbReference type="AlphaFoldDB" id="A0A1X1CQL6"/>
<evidence type="ECO:0000256" key="3">
    <source>
        <dbReference type="ARBA" id="ARBA00022448"/>
    </source>
</evidence>
<dbReference type="FunFam" id="2.170.130.10:FF:000001">
    <property type="entry name" value="Catecholate siderophore TonB-dependent receptor"/>
    <property type="match status" value="1"/>
</dbReference>
<dbReference type="InterPro" id="IPR000531">
    <property type="entry name" value="Beta-barrel_TonB"/>
</dbReference>
<evidence type="ECO:0000256" key="11">
    <source>
        <dbReference type="ARBA" id="ARBA00023170"/>
    </source>
</evidence>
<keyword evidence="3 13" id="KW-0813">Transport</keyword>
<dbReference type="Pfam" id="PF07715">
    <property type="entry name" value="Plug"/>
    <property type="match status" value="1"/>
</dbReference>
<evidence type="ECO:0000256" key="4">
    <source>
        <dbReference type="ARBA" id="ARBA00022452"/>
    </source>
</evidence>
<dbReference type="OrthoDB" id="127311at2"/>
<dbReference type="GO" id="GO:0015891">
    <property type="term" value="P:siderophore transport"/>
    <property type="evidence" value="ECO:0007669"/>
    <property type="project" value="InterPro"/>
</dbReference>
<dbReference type="NCBIfam" id="TIGR01783">
    <property type="entry name" value="TonB-siderophor"/>
    <property type="match status" value="1"/>
</dbReference>
<dbReference type="InterPro" id="IPR012910">
    <property type="entry name" value="Plug_dom"/>
</dbReference>
<accession>A0A1X1CQL6</accession>
<dbReference type="Gene3D" id="2.40.170.20">
    <property type="entry name" value="TonB-dependent receptor, beta-barrel domain"/>
    <property type="match status" value="1"/>
</dbReference>
<proteinExistence type="inferred from homology"/>
<name>A0A1X1CQL6_9GAMM</name>
<evidence type="ECO:0000256" key="16">
    <source>
        <dbReference type="SAM" id="SignalP"/>
    </source>
</evidence>
<evidence type="ECO:0000313" key="20">
    <source>
        <dbReference type="Proteomes" id="UP000193558"/>
    </source>
</evidence>
<evidence type="ECO:0000256" key="5">
    <source>
        <dbReference type="ARBA" id="ARBA00022496"/>
    </source>
</evidence>
<dbReference type="EMBL" id="MLFR01000037">
    <property type="protein sequence ID" value="ORM66617.1"/>
    <property type="molecule type" value="Genomic_DNA"/>
</dbReference>
<dbReference type="Proteomes" id="UP000193558">
    <property type="component" value="Unassembled WGS sequence"/>
</dbReference>
<dbReference type="InterPro" id="IPR036942">
    <property type="entry name" value="Beta-barrel_TonB_sf"/>
</dbReference>
<keyword evidence="5" id="KW-0410">Iron transport</keyword>
<dbReference type="CDD" id="cd01347">
    <property type="entry name" value="ligand_gated_channel"/>
    <property type="match status" value="1"/>
</dbReference>
<evidence type="ECO:0000256" key="2">
    <source>
        <dbReference type="ARBA" id="ARBA00009810"/>
    </source>
</evidence>